<dbReference type="Pfam" id="PF07676">
    <property type="entry name" value="PD40"/>
    <property type="match status" value="3"/>
</dbReference>
<feature type="chain" id="PRO_5020879047" evidence="3">
    <location>
        <begin position="26"/>
        <end position="306"/>
    </location>
</feature>
<accession>A0A4V2GD91</accession>
<evidence type="ECO:0000313" key="4">
    <source>
        <dbReference type="EMBL" id="RZU74986.1"/>
    </source>
</evidence>
<dbReference type="PANTHER" id="PTHR36842:SF1">
    <property type="entry name" value="PROTEIN TOLB"/>
    <property type="match status" value="1"/>
</dbReference>
<organism evidence="4 5">
    <name type="scientific">Micromonospora kangleipakensis</name>
    <dbReference type="NCBI Taxonomy" id="1077942"/>
    <lineage>
        <taxon>Bacteria</taxon>
        <taxon>Bacillati</taxon>
        <taxon>Actinomycetota</taxon>
        <taxon>Actinomycetes</taxon>
        <taxon>Micromonosporales</taxon>
        <taxon>Micromonosporaceae</taxon>
        <taxon>Micromonospora</taxon>
    </lineage>
</organism>
<keyword evidence="5" id="KW-1185">Reference proteome</keyword>
<comment type="similarity">
    <text evidence="1">Belongs to the TolB family.</text>
</comment>
<sequence>MKRPRRGAAVLAIVALATVATIAFAPAAGATFPGRNGLIAFQAETEQGLQIFTVRANGHQLHQITHVDGAAALPDWSPDGRRIAFTLNECSVAIMDADGGDLSVLAEDPGLCQGDASFTPDGSRLVYTRFDVALEVEQIWSMDVDGSDKRFITDPGGPDPNVSPDGRKTSFKGPPDGALFVANIDGSGIVQISPSISVTYKHDWSPDGQHLVVSDNSEPAPDEAVNIVTVRPDGSDWTYLTHYPAGFRANVGGYSPDGQWIVFRLEGPGLVPTMYRIRPDGSDLHKIFQSSTIVPRFIDWGPAARH</sequence>
<dbReference type="OrthoDB" id="9808778at2"/>
<dbReference type="SUPFAM" id="SSF69304">
    <property type="entry name" value="Tricorn protease N-terminal domain"/>
    <property type="match status" value="1"/>
</dbReference>
<evidence type="ECO:0000256" key="3">
    <source>
        <dbReference type="SAM" id="SignalP"/>
    </source>
</evidence>
<keyword evidence="3" id="KW-0732">Signal</keyword>
<evidence type="ECO:0000313" key="5">
    <source>
        <dbReference type="Proteomes" id="UP000294114"/>
    </source>
</evidence>
<dbReference type="InterPro" id="IPR011042">
    <property type="entry name" value="6-blade_b-propeller_TolB-like"/>
</dbReference>
<protein>
    <submittedName>
        <fullName evidence="4">WD40 repeat protein</fullName>
    </submittedName>
</protein>
<feature type="region of interest" description="Disordered" evidence="2">
    <location>
        <begin position="147"/>
        <end position="169"/>
    </location>
</feature>
<proteinExistence type="inferred from homology"/>
<dbReference type="EMBL" id="SHLD01000001">
    <property type="protein sequence ID" value="RZU74986.1"/>
    <property type="molecule type" value="Genomic_DNA"/>
</dbReference>
<reference evidence="4 5" key="1">
    <citation type="submission" date="2019-02" db="EMBL/GenBank/DDBJ databases">
        <title>Sequencing the genomes of 1000 actinobacteria strains.</title>
        <authorList>
            <person name="Klenk H.-P."/>
        </authorList>
    </citation>
    <scope>NUCLEOTIDE SEQUENCE [LARGE SCALE GENOMIC DNA]</scope>
    <source>
        <strain evidence="4 5">DSM 45612</strain>
    </source>
</reference>
<dbReference type="AlphaFoldDB" id="A0A4V2GD91"/>
<dbReference type="Gene3D" id="2.120.10.30">
    <property type="entry name" value="TolB, C-terminal domain"/>
    <property type="match status" value="2"/>
</dbReference>
<gene>
    <name evidence="4" type="ORF">EV384_3494</name>
</gene>
<dbReference type="PANTHER" id="PTHR36842">
    <property type="entry name" value="PROTEIN TOLB HOMOLOG"/>
    <property type="match status" value="1"/>
</dbReference>
<comment type="caution">
    <text evidence="4">The sequence shown here is derived from an EMBL/GenBank/DDBJ whole genome shotgun (WGS) entry which is preliminary data.</text>
</comment>
<evidence type="ECO:0000256" key="2">
    <source>
        <dbReference type="SAM" id="MobiDB-lite"/>
    </source>
</evidence>
<feature type="signal peptide" evidence="3">
    <location>
        <begin position="1"/>
        <end position="25"/>
    </location>
</feature>
<name>A0A4V2GD91_9ACTN</name>
<dbReference type="Proteomes" id="UP000294114">
    <property type="component" value="Unassembled WGS sequence"/>
</dbReference>
<dbReference type="InterPro" id="IPR011659">
    <property type="entry name" value="WD40"/>
</dbReference>
<evidence type="ECO:0000256" key="1">
    <source>
        <dbReference type="ARBA" id="ARBA00009820"/>
    </source>
</evidence>